<evidence type="ECO:0000256" key="4">
    <source>
        <dbReference type="ARBA" id="ARBA00022747"/>
    </source>
</evidence>
<dbReference type="InterPro" id="IPR018117">
    <property type="entry name" value="C5_DNA_meth_AS"/>
</dbReference>
<evidence type="ECO:0000256" key="5">
    <source>
        <dbReference type="ARBA" id="ARBA00047422"/>
    </source>
</evidence>
<dbReference type="Gene3D" id="3.40.50.150">
    <property type="entry name" value="Vaccinia Virus protein VP39"/>
    <property type="match status" value="1"/>
</dbReference>
<dbReference type="Pfam" id="PF00145">
    <property type="entry name" value="DNA_methylase"/>
    <property type="match status" value="1"/>
</dbReference>
<dbReference type="InterPro" id="IPR001525">
    <property type="entry name" value="C5_MeTfrase"/>
</dbReference>
<protein>
    <recommendedName>
        <fullName evidence="8">Cytosine-specific methyltransferase</fullName>
        <ecNumber evidence="8">2.1.1.37</ecNumber>
    </recommendedName>
</protein>
<keyword evidence="1 6" id="KW-0489">Methyltransferase</keyword>
<dbReference type="NCBIfam" id="TIGR00675">
    <property type="entry name" value="dcm"/>
    <property type="match status" value="1"/>
</dbReference>
<dbReference type="PANTHER" id="PTHR46098:SF1">
    <property type="entry name" value="TRNA (CYTOSINE(38)-C(5))-METHYLTRANSFERASE"/>
    <property type="match status" value="1"/>
</dbReference>
<name>A0ABM8EA51_9HYPH</name>
<accession>A0ABM8EA51</accession>
<keyword evidence="4" id="KW-0680">Restriction system</keyword>
<dbReference type="EC" id="2.1.1.37" evidence="8"/>
<evidence type="ECO:0000256" key="1">
    <source>
        <dbReference type="ARBA" id="ARBA00022603"/>
    </source>
</evidence>
<evidence type="ECO:0000256" key="3">
    <source>
        <dbReference type="ARBA" id="ARBA00022691"/>
    </source>
</evidence>
<dbReference type="PANTHER" id="PTHR46098">
    <property type="entry name" value="TRNA (CYTOSINE(38)-C(5))-METHYLTRANSFERASE"/>
    <property type="match status" value="1"/>
</dbReference>
<dbReference type="SUPFAM" id="SSF53335">
    <property type="entry name" value="S-adenosyl-L-methionine-dependent methyltransferases"/>
    <property type="match status" value="1"/>
</dbReference>
<dbReference type="InterPro" id="IPR050750">
    <property type="entry name" value="C5-MTase"/>
</dbReference>
<dbReference type="PROSITE" id="PS51679">
    <property type="entry name" value="SAM_MT_C5"/>
    <property type="match status" value="1"/>
</dbReference>
<evidence type="ECO:0000256" key="8">
    <source>
        <dbReference type="RuleBase" id="RU000417"/>
    </source>
</evidence>
<evidence type="ECO:0000313" key="9">
    <source>
        <dbReference type="EMBL" id="BDV34829.1"/>
    </source>
</evidence>
<gene>
    <name evidence="9" type="ORF">SS37A_23580</name>
</gene>
<dbReference type="EMBL" id="AP027142">
    <property type="protein sequence ID" value="BDV34829.1"/>
    <property type="molecule type" value="Genomic_DNA"/>
</dbReference>
<dbReference type="RefSeq" id="WP_281928101.1">
    <property type="nucleotide sequence ID" value="NZ_AP027142.1"/>
</dbReference>
<comment type="catalytic activity">
    <reaction evidence="5 8">
        <text>a 2'-deoxycytidine in DNA + S-adenosyl-L-methionine = a 5-methyl-2'-deoxycytidine in DNA + S-adenosyl-L-homocysteine + H(+)</text>
        <dbReference type="Rhea" id="RHEA:13681"/>
        <dbReference type="Rhea" id="RHEA-COMP:11369"/>
        <dbReference type="Rhea" id="RHEA-COMP:11370"/>
        <dbReference type="ChEBI" id="CHEBI:15378"/>
        <dbReference type="ChEBI" id="CHEBI:57856"/>
        <dbReference type="ChEBI" id="CHEBI:59789"/>
        <dbReference type="ChEBI" id="CHEBI:85452"/>
        <dbReference type="ChEBI" id="CHEBI:85454"/>
        <dbReference type="EC" id="2.1.1.37"/>
    </reaction>
</comment>
<keyword evidence="3 6" id="KW-0949">S-adenosyl-L-methionine</keyword>
<dbReference type="PRINTS" id="PR00105">
    <property type="entry name" value="C5METTRFRASE"/>
</dbReference>
<dbReference type="PROSITE" id="PS00094">
    <property type="entry name" value="C5_MTASE_1"/>
    <property type="match status" value="1"/>
</dbReference>
<evidence type="ECO:0000256" key="6">
    <source>
        <dbReference type="PROSITE-ProRule" id="PRU01016"/>
    </source>
</evidence>
<reference evidence="9 10" key="1">
    <citation type="journal article" date="2023" name="Int. J. Syst. Evol. Microbiol.">
        <title>Methylocystis iwaonis sp. nov., a type II methane-oxidizing bacterium from surface soil of a rice paddy field in Japan, and emended description of the genus Methylocystis (ex Whittenbury et al. 1970) Bowman et al. 1993.</title>
        <authorList>
            <person name="Kaise H."/>
            <person name="Sawadogo J.B."/>
            <person name="Alam M.S."/>
            <person name="Ueno C."/>
            <person name="Dianou D."/>
            <person name="Shinjo R."/>
            <person name="Asakawa S."/>
        </authorList>
    </citation>
    <scope>NUCLEOTIDE SEQUENCE [LARGE SCALE GENOMIC DNA]</scope>
    <source>
        <strain evidence="9 10">SS37A-Re</strain>
    </source>
</reference>
<keyword evidence="2 6" id="KW-0808">Transferase</keyword>
<dbReference type="Proteomes" id="UP001317629">
    <property type="component" value="Chromosome"/>
</dbReference>
<comment type="similarity">
    <text evidence="6 7">Belongs to the class I-like SAM-binding methyltransferase superfamily. C5-methyltransferase family.</text>
</comment>
<dbReference type="Gene3D" id="3.90.120.10">
    <property type="entry name" value="DNA Methylase, subunit A, domain 2"/>
    <property type="match status" value="1"/>
</dbReference>
<organism evidence="9 10">
    <name type="scientific">Methylocystis iwaonis</name>
    <dbReference type="NCBI Taxonomy" id="2885079"/>
    <lineage>
        <taxon>Bacteria</taxon>
        <taxon>Pseudomonadati</taxon>
        <taxon>Pseudomonadota</taxon>
        <taxon>Alphaproteobacteria</taxon>
        <taxon>Hyphomicrobiales</taxon>
        <taxon>Methylocystaceae</taxon>
        <taxon>Methylocystis</taxon>
    </lineage>
</organism>
<sequence>MTRESGTSSKPSYYEFFAGGGMARAGLGAGWTCLFANDFDAKKAESYRRNWGGEELFVGDVAKVTTAQLPGRADLVWASFPCQDLSLAGAGAGLEGKRSGTFWSFWSLMKALRAEGRAPATIVLENVCGALTSHGGKDFESICKALAGEGYRFGALVIDAALFVPQSRPRLFIVAVREDVAVSSALAIRHCEEAKPTKQSSNHGAALDCFASLAITGEPPFFTRTLIAAFERLPLALQAKWLWWRLPEPLTRNATLSQIVEDAPLDVAWRSEEETRRLIDMMSDANLAKVEEARRAGRKMVGTLYRRTRYENGVKIQRAEARFDDLAGCLRTPAGGSSRQFVLVVEKGLVRSRLMSARETARLMGLPDDYVLPQKYNEAYHLTGDGVVAPVVRHIAAHLIEPLLNAGVIREAA</sequence>
<feature type="active site" evidence="6">
    <location>
        <position position="82"/>
    </location>
</feature>
<dbReference type="InterPro" id="IPR029063">
    <property type="entry name" value="SAM-dependent_MTases_sf"/>
</dbReference>
<evidence type="ECO:0000313" key="10">
    <source>
        <dbReference type="Proteomes" id="UP001317629"/>
    </source>
</evidence>
<evidence type="ECO:0000256" key="7">
    <source>
        <dbReference type="RuleBase" id="RU000416"/>
    </source>
</evidence>
<evidence type="ECO:0000256" key="2">
    <source>
        <dbReference type="ARBA" id="ARBA00022679"/>
    </source>
</evidence>
<keyword evidence="10" id="KW-1185">Reference proteome</keyword>
<proteinExistence type="inferred from homology"/>